<evidence type="ECO:0000256" key="3">
    <source>
        <dbReference type="ARBA" id="ARBA00023163"/>
    </source>
</evidence>
<dbReference type="InterPro" id="IPR014757">
    <property type="entry name" value="Tscrpt_reg_IclR_C"/>
</dbReference>
<keyword evidence="3" id="KW-0804">Transcription</keyword>
<dbReference type="GO" id="GO:0003700">
    <property type="term" value="F:DNA-binding transcription factor activity"/>
    <property type="evidence" value="ECO:0007669"/>
    <property type="project" value="TreeGrafter"/>
</dbReference>
<keyword evidence="7" id="KW-1185">Reference proteome</keyword>
<name>A0A437QB83_9GAMM</name>
<evidence type="ECO:0000256" key="1">
    <source>
        <dbReference type="ARBA" id="ARBA00023015"/>
    </source>
</evidence>
<evidence type="ECO:0008006" key="8">
    <source>
        <dbReference type="Google" id="ProtNLM"/>
    </source>
</evidence>
<accession>A0A437QB83</accession>
<comment type="caution">
    <text evidence="6">The sequence shown here is derived from an EMBL/GenBank/DDBJ whole genome shotgun (WGS) entry which is preliminary data.</text>
</comment>
<proteinExistence type="predicted"/>
<dbReference type="InterPro" id="IPR005471">
    <property type="entry name" value="Tscrpt_reg_IclR_N"/>
</dbReference>
<sequence length="267" mass="29243">MNRADPAVMPDSGIQTLDRSMLLVELVTRAGHQGMTAAQLEAASGFSIATVYRLAQALKRLGLLRQIRDRGPYLLGHQLIVWGSAAGQTQCIKRAARGPLRSLADQFDNSFFLFVPDGFNVLCLDIQDGSQPTRSYVSDLGDRIRHGLGQASIAILSHLSRTEYDQILARNAATLQRSYGIERFDIDQAVAMCRRLGVTGGVEGTEPPEFTGIASPIMDPSGAPVAALSCSVPRKQMNETYYHALCDQLRQHAQVITQRLYGAIEER</sequence>
<dbReference type="AlphaFoldDB" id="A0A437QB83"/>
<evidence type="ECO:0000259" key="4">
    <source>
        <dbReference type="PROSITE" id="PS51077"/>
    </source>
</evidence>
<feature type="domain" description="IclR-ED" evidence="5">
    <location>
        <begin position="78"/>
        <end position="262"/>
    </location>
</feature>
<dbReference type="PROSITE" id="PS51078">
    <property type="entry name" value="ICLR_ED"/>
    <property type="match status" value="1"/>
</dbReference>
<dbReference type="InterPro" id="IPR036390">
    <property type="entry name" value="WH_DNA-bd_sf"/>
</dbReference>
<dbReference type="GO" id="GO:0003677">
    <property type="term" value="F:DNA binding"/>
    <property type="evidence" value="ECO:0007669"/>
    <property type="project" value="UniProtKB-KW"/>
</dbReference>
<dbReference type="PANTHER" id="PTHR30136">
    <property type="entry name" value="HELIX-TURN-HELIX TRANSCRIPTIONAL REGULATOR, ICLR FAMILY"/>
    <property type="match status" value="1"/>
</dbReference>
<evidence type="ECO:0000313" key="7">
    <source>
        <dbReference type="Proteomes" id="UP000282818"/>
    </source>
</evidence>
<dbReference type="Proteomes" id="UP000282818">
    <property type="component" value="Unassembled WGS sequence"/>
</dbReference>
<dbReference type="PROSITE" id="PS51077">
    <property type="entry name" value="HTH_ICLR"/>
    <property type="match status" value="1"/>
</dbReference>
<dbReference type="EMBL" id="SACQ01000002">
    <property type="protein sequence ID" value="RVU31735.1"/>
    <property type="molecule type" value="Genomic_DNA"/>
</dbReference>
<dbReference type="SUPFAM" id="SSF55781">
    <property type="entry name" value="GAF domain-like"/>
    <property type="match status" value="1"/>
</dbReference>
<dbReference type="InterPro" id="IPR050707">
    <property type="entry name" value="HTH_MetabolicPath_Reg"/>
</dbReference>
<dbReference type="RefSeq" id="WP_127693594.1">
    <property type="nucleotide sequence ID" value="NZ_SACQ01000002.1"/>
</dbReference>
<dbReference type="SMART" id="SM00346">
    <property type="entry name" value="HTH_ICLR"/>
    <property type="match status" value="1"/>
</dbReference>
<dbReference type="GO" id="GO:0045892">
    <property type="term" value="P:negative regulation of DNA-templated transcription"/>
    <property type="evidence" value="ECO:0007669"/>
    <property type="project" value="TreeGrafter"/>
</dbReference>
<dbReference type="Pfam" id="PF09339">
    <property type="entry name" value="HTH_IclR"/>
    <property type="match status" value="1"/>
</dbReference>
<dbReference type="Gene3D" id="1.10.10.10">
    <property type="entry name" value="Winged helix-like DNA-binding domain superfamily/Winged helix DNA-binding domain"/>
    <property type="match status" value="1"/>
</dbReference>
<dbReference type="PANTHER" id="PTHR30136:SF39">
    <property type="entry name" value="TRANSCRIPTIONAL REGULATORY PROTEIN"/>
    <property type="match status" value="1"/>
</dbReference>
<protein>
    <recommendedName>
        <fullName evidence="8">IclR family transcriptional regulator</fullName>
    </recommendedName>
</protein>
<evidence type="ECO:0000259" key="5">
    <source>
        <dbReference type="PROSITE" id="PS51078"/>
    </source>
</evidence>
<dbReference type="InterPro" id="IPR036388">
    <property type="entry name" value="WH-like_DNA-bd_sf"/>
</dbReference>
<feature type="domain" description="HTH iclR-type" evidence="4">
    <location>
        <begin position="14"/>
        <end position="77"/>
    </location>
</feature>
<dbReference type="Pfam" id="PF01614">
    <property type="entry name" value="IclR_C"/>
    <property type="match status" value="1"/>
</dbReference>
<keyword evidence="1" id="KW-0805">Transcription regulation</keyword>
<dbReference type="SUPFAM" id="SSF46785">
    <property type="entry name" value="Winged helix' DNA-binding domain"/>
    <property type="match status" value="1"/>
</dbReference>
<organism evidence="6 7">
    <name type="scientific">Neptunomonas marina</name>
    <dbReference type="NCBI Taxonomy" id="1815562"/>
    <lineage>
        <taxon>Bacteria</taxon>
        <taxon>Pseudomonadati</taxon>
        <taxon>Pseudomonadota</taxon>
        <taxon>Gammaproteobacteria</taxon>
        <taxon>Oceanospirillales</taxon>
        <taxon>Oceanospirillaceae</taxon>
        <taxon>Neptunomonas</taxon>
    </lineage>
</organism>
<reference evidence="6 7" key="1">
    <citation type="submission" date="2019-01" db="EMBL/GenBank/DDBJ databases">
        <authorList>
            <person name="Chen W.-M."/>
        </authorList>
    </citation>
    <scope>NUCLEOTIDE SEQUENCE [LARGE SCALE GENOMIC DNA]</scope>
    <source>
        <strain evidence="6 7">HPM-16</strain>
    </source>
</reference>
<evidence type="ECO:0000256" key="2">
    <source>
        <dbReference type="ARBA" id="ARBA00023125"/>
    </source>
</evidence>
<gene>
    <name evidence="6" type="ORF">EOE65_07080</name>
</gene>
<dbReference type="InterPro" id="IPR029016">
    <property type="entry name" value="GAF-like_dom_sf"/>
</dbReference>
<keyword evidence="2" id="KW-0238">DNA-binding</keyword>
<evidence type="ECO:0000313" key="6">
    <source>
        <dbReference type="EMBL" id="RVU31735.1"/>
    </source>
</evidence>
<dbReference type="Gene3D" id="3.30.450.40">
    <property type="match status" value="1"/>
</dbReference>